<accession>A0A811MNT9</accession>
<protein>
    <submittedName>
        <fullName evidence="2">Uncharacterized protein</fullName>
    </submittedName>
</protein>
<dbReference type="Proteomes" id="UP000604825">
    <property type="component" value="Unassembled WGS sequence"/>
</dbReference>
<name>A0A811MNT9_9POAL</name>
<dbReference type="EMBL" id="CAJGYO010000002">
    <property type="protein sequence ID" value="CAD6209306.1"/>
    <property type="molecule type" value="Genomic_DNA"/>
</dbReference>
<evidence type="ECO:0000313" key="2">
    <source>
        <dbReference type="EMBL" id="CAD6209306.1"/>
    </source>
</evidence>
<keyword evidence="3" id="KW-1185">Reference proteome</keyword>
<dbReference type="AlphaFoldDB" id="A0A811MNT9"/>
<proteinExistence type="predicted"/>
<organism evidence="2 3">
    <name type="scientific">Miscanthus lutarioriparius</name>
    <dbReference type="NCBI Taxonomy" id="422564"/>
    <lineage>
        <taxon>Eukaryota</taxon>
        <taxon>Viridiplantae</taxon>
        <taxon>Streptophyta</taxon>
        <taxon>Embryophyta</taxon>
        <taxon>Tracheophyta</taxon>
        <taxon>Spermatophyta</taxon>
        <taxon>Magnoliopsida</taxon>
        <taxon>Liliopsida</taxon>
        <taxon>Poales</taxon>
        <taxon>Poaceae</taxon>
        <taxon>PACMAD clade</taxon>
        <taxon>Panicoideae</taxon>
        <taxon>Andropogonodae</taxon>
        <taxon>Andropogoneae</taxon>
        <taxon>Saccharinae</taxon>
        <taxon>Miscanthus</taxon>
    </lineage>
</organism>
<evidence type="ECO:0000256" key="1">
    <source>
        <dbReference type="SAM" id="MobiDB-lite"/>
    </source>
</evidence>
<reference evidence="2" key="1">
    <citation type="submission" date="2020-10" db="EMBL/GenBank/DDBJ databases">
        <authorList>
            <person name="Han B."/>
            <person name="Lu T."/>
            <person name="Zhao Q."/>
            <person name="Huang X."/>
            <person name="Zhao Y."/>
        </authorList>
    </citation>
    <scope>NUCLEOTIDE SEQUENCE</scope>
</reference>
<feature type="region of interest" description="Disordered" evidence="1">
    <location>
        <begin position="103"/>
        <end position="124"/>
    </location>
</feature>
<comment type="caution">
    <text evidence="2">The sequence shown here is derived from an EMBL/GenBank/DDBJ whole genome shotgun (WGS) entry which is preliminary data.</text>
</comment>
<evidence type="ECO:0000313" key="3">
    <source>
        <dbReference type="Proteomes" id="UP000604825"/>
    </source>
</evidence>
<sequence length="203" mass="22758">MTNNAAEPPLVGVYHPPPHPTENRCGTSTMYGYLRYVLHPNHKVAYFGRMYGYLRYVLHPNHKVAYEFVLGNVIFPEDWDAHLKSNMYLHRFYSSAPASAKYSPQGKGTPAAGSQAQKSAAKKEATKEVLQYHRNLPAHGLRETAHAHRPDDMIFNRTGMARMLYSVLDGVMVSLVECLARVGHFGCLDLESLFPGRVGSKKP</sequence>
<gene>
    <name evidence="2" type="ORF">NCGR_LOCUS5513</name>
</gene>